<dbReference type="RefSeq" id="WP_094691185.1">
    <property type="nucleotide sequence ID" value="NZ_MWWQ01000006.1"/>
</dbReference>
<keyword evidence="2" id="KW-1185">Reference proteome</keyword>
<evidence type="ECO:0000313" key="1">
    <source>
        <dbReference type="EMBL" id="OZG52059.1"/>
    </source>
</evidence>
<organism evidence="1 2">
    <name type="scientific">Pseudoscardovia suis</name>
    <dbReference type="NCBI Taxonomy" id="987063"/>
    <lineage>
        <taxon>Bacteria</taxon>
        <taxon>Bacillati</taxon>
        <taxon>Actinomycetota</taxon>
        <taxon>Actinomycetes</taxon>
        <taxon>Bifidobacteriales</taxon>
        <taxon>Bifidobacteriaceae</taxon>
        <taxon>Pseudoscardovia</taxon>
    </lineage>
</organism>
<sequence>MIPQKFLTGYARQTGQNTVRNATECPTATYKLAVLDNDQFALTYLKDYLSTHNTPFELAFHSFDGMSALDRLIDHPKEPLPDCILLAQPFDDFHVPFICNRLRLASAKTPILGMVMKMSEYHTCELKRNGAQGVVEKTTPQQVLAVLHKMLTHERQAQDGFRTCQEAHIDLATRMHPTSLPPRVEEFILKMVCNHRTATQVAKEMGITATTGRKYTMLLRKAMGTQSTEQAIQEWINENTELVEEDHEGTKTEQPTQAQ</sequence>
<proteinExistence type="predicted"/>
<comment type="caution">
    <text evidence="1">The sequence shown here is derived from an EMBL/GenBank/DDBJ whole genome shotgun (WGS) entry which is preliminary data.</text>
</comment>
<protein>
    <submittedName>
        <fullName evidence="1">Uncharacterized protein</fullName>
    </submittedName>
</protein>
<reference evidence="1 2" key="1">
    <citation type="journal article" date="2017" name="BMC Genomics">
        <title>Comparative genomic and phylogenomic analyses of the Bifidobacteriaceae family.</title>
        <authorList>
            <person name="Lugli G.A."/>
            <person name="Milani C."/>
            <person name="Turroni F."/>
            <person name="Duranti S."/>
            <person name="Mancabelli L."/>
            <person name="Mangifesta M."/>
            <person name="Ferrario C."/>
            <person name="Modesto M."/>
            <person name="Mattarelli P."/>
            <person name="Jiri K."/>
            <person name="van Sinderen D."/>
            <person name="Ventura M."/>
        </authorList>
    </citation>
    <scope>NUCLEOTIDE SEQUENCE [LARGE SCALE GENOMIC DNA]</scope>
    <source>
        <strain evidence="1 2">DSM 24744</strain>
    </source>
</reference>
<accession>A0A261EYW1</accession>
<dbReference type="InterPro" id="IPR011006">
    <property type="entry name" value="CheY-like_superfamily"/>
</dbReference>
<dbReference type="Proteomes" id="UP000216454">
    <property type="component" value="Unassembled WGS sequence"/>
</dbReference>
<dbReference type="SUPFAM" id="SSF52172">
    <property type="entry name" value="CheY-like"/>
    <property type="match status" value="1"/>
</dbReference>
<gene>
    <name evidence="1" type="ORF">PSSU_0842</name>
</gene>
<dbReference type="Gene3D" id="3.40.50.2300">
    <property type="match status" value="1"/>
</dbReference>
<dbReference type="EMBL" id="MWWQ01000006">
    <property type="protein sequence ID" value="OZG52059.1"/>
    <property type="molecule type" value="Genomic_DNA"/>
</dbReference>
<evidence type="ECO:0000313" key="2">
    <source>
        <dbReference type="Proteomes" id="UP000216454"/>
    </source>
</evidence>
<name>A0A261EYW1_9BIFI</name>
<dbReference type="AlphaFoldDB" id="A0A261EYW1"/>